<dbReference type="GO" id="GO:0016020">
    <property type="term" value="C:membrane"/>
    <property type="evidence" value="ECO:0007669"/>
    <property type="project" value="UniProtKB-SubCell"/>
</dbReference>
<accession>A0A370DJP8</accession>
<protein>
    <recommendedName>
        <fullName evidence="5">BK channel</fullName>
    </recommendedName>
</protein>
<sequence length="531" mass="60502">MDNTHRLIQSSYKLKDSVRYRRAKNFFYDLLENPKARIRPYFDVFMILLVVSSVWVLIYDVRHDMGLFDDLFEWVAVTIFIIEYLLRFWIYNDSHKVILSHYERAEFINQPFRAWPALREVVAKKWEYMTQPLAIIDLLAIIPTYRPLRFLRIFLLFRLFKLFRYTRSISEFVKVLNEKRIELFTLFIFMAFITFTAATALFFFETDVADGKGVGSFFESIYWALVTMSTVGYGDITPHTTEGRVVTIILIVAGLGVISFFTSIIVSAFGEKMHEIRAQRVFSEVERKHIDLIVCGYGRVGQVVADQLALDQRQFVLVDPLESNVRLAKQKGYLAALGDAADSALLESLGIATQAKRLLCLTGDDVVNVYITLSARQMNLEIEIISRANHRENVTKLRLAGADHTVAPYEIVGLIAAEYVGQPVAFEAIYGMLTGQNDVGIEAVRVRSGSVLDGRCMADVGFRQRKLIPFGVVREGGCPVDSSSGTYEIEGRCFHFNPTPDFELQAGDLVVIFGHEYSVVHFRDCLERGTL</sequence>
<dbReference type="Gene3D" id="3.40.50.720">
    <property type="entry name" value="NAD(P)-binding Rossmann-like Domain"/>
    <property type="match status" value="1"/>
</dbReference>
<dbReference type="PRINTS" id="PR00169">
    <property type="entry name" value="KCHANNEL"/>
</dbReference>
<feature type="transmembrane region" description="Helical" evidence="6">
    <location>
        <begin position="245"/>
        <end position="270"/>
    </location>
</feature>
<evidence type="ECO:0000259" key="7">
    <source>
        <dbReference type="PROSITE" id="PS51201"/>
    </source>
</evidence>
<gene>
    <name evidence="8" type="ORF">DIZ78_11995</name>
</gene>
<dbReference type="SUPFAM" id="SSF81324">
    <property type="entry name" value="Voltage-gated potassium channels"/>
    <property type="match status" value="1"/>
</dbReference>
<evidence type="ECO:0000313" key="9">
    <source>
        <dbReference type="Proteomes" id="UP000254771"/>
    </source>
</evidence>
<name>A0A370DJP8_9GAMM</name>
<dbReference type="EMBL" id="QFXE01000014">
    <property type="protein sequence ID" value="RDH85128.1"/>
    <property type="molecule type" value="Genomic_DNA"/>
</dbReference>
<evidence type="ECO:0000256" key="3">
    <source>
        <dbReference type="ARBA" id="ARBA00022989"/>
    </source>
</evidence>
<keyword evidence="9" id="KW-1185">Reference proteome</keyword>
<dbReference type="InterPro" id="IPR003148">
    <property type="entry name" value="RCK_N"/>
</dbReference>
<evidence type="ECO:0000256" key="2">
    <source>
        <dbReference type="ARBA" id="ARBA00022692"/>
    </source>
</evidence>
<dbReference type="PANTHER" id="PTHR43833">
    <property type="entry name" value="POTASSIUM CHANNEL PROTEIN 2-RELATED-RELATED"/>
    <property type="match status" value="1"/>
</dbReference>
<dbReference type="SUPFAM" id="SSF51735">
    <property type="entry name" value="NAD(P)-binding Rossmann-fold domains"/>
    <property type="match status" value="1"/>
</dbReference>
<dbReference type="PROSITE" id="PS51201">
    <property type="entry name" value="RCK_N"/>
    <property type="match status" value="1"/>
</dbReference>
<dbReference type="SUPFAM" id="SSF116726">
    <property type="entry name" value="TrkA C-terminal domain-like"/>
    <property type="match status" value="1"/>
</dbReference>
<feature type="transmembrane region" description="Helical" evidence="6">
    <location>
        <begin position="71"/>
        <end position="90"/>
    </location>
</feature>
<organism evidence="8 9">
    <name type="scientific">endosymbiont of Escarpia spicata</name>
    <dbReference type="NCBI Taxonomy" id="2200908"/>
    <lineage>
        <taxon>Bacteria</taxon>
        <taxon>Pseudomonadati</taxon>
        <taxon>Pseudomonadota</taxon>
        <taxon>Gammaproteobacteria</taxon>
        <taxon>sulfur-oxidizing symbionts</taxon>
    </lineage>
</organism>
<dbReference type="AlphaFoldDB" id="A0A370DJP8"/>
<feature type="transmembrane region" description="Helical" evidence="6">
    <location>
        <begin position="41"/>
        <end position="59"/>
    </location>
</feature>
<dbReference type="Pfam" id="PF00520">
    <property type="entry name" value="Ion_trans"/>
    <property type="match status" value="1"/>
</dbReference>
<keyword evidence="2 6" id="KW-0812">Transmembrane</keyword>
<dbReference type="GO" id="GO:0006813">
    <property type="term" value="P:potassium ion transport"/>
    <property type="evidence" value="ECO:0007669"/>
    <property type="project" value="InterPro"/>
</dbReference>
<feature type="domain" description="RCK N-terminal" evidence="7">
    <location>
        <begin position="287"/>
        <end position="406"/>
    </location>
</feature>
<evidence type="ECO:0000256" key="1">
    <source>
        <dbReference type="ARBA" id="ARBA00004141"/>
    </source>
</evidence>
<evidence type="ECO:0000256" key="4">
    <source>
        <dbReference type="ARBA" id="ARBA00023136"/>
    </source>
</evidence>
<dbReference type="InterPro" id="IPR036291">
    <property type="entry name" value="NAD(P)-bd_dom_sf"/>
</dbReference>
<dbReference type="InterPro" id="IPR050721">
    <property type="entry name" value="Trk_Ktr_HKT_K-transport"/>
</dbReference>
<dbReference type="Gene3D" id="3.30.70.1450">
    <property type="entry name" value="Regulator of K+ conductance, C-terminal domain"/>
    <property type="match status" value="1"/>
</dbReference>
<dbReference type="GO" id="GO:0005216">
    <property type="term" value="F:monoatomic ion channel activity"/>
    <property type="evidence" value="ECO:0007669"/>
    <property type="project" value="InterPro"/>
</dbReference>
<dbReference type="PANTHER" id="PTHR43833:SF9">
    <property type="entry name" value="POTASSIUM CHANNEL PROTEIN YUGO-RELATED"/>
    <property type="match status" value="1"/>
</dbReference>
<dbReference type="Proteomes" id="UP000254771">
    <property type="component" value="Unassembled WGS sequence"/>
</dbReference>
<keyword evidence="3 6" id="KW-1133">Transmembrane helix</keyword>
<keyword evidence="4 6" id="KW-0472">Membrane</keyword>
<comment type="subcellular location">
    <subcellularLocation>
        <location evidence="1">Membrane</location>
        <topology evidence="1">Multi-pass membrane protein</topology>
    </subcellularLocation>
</comment>
<dbReference type="Gene3D" id="1.10.287.70">
    <property type="match status" value="1"/>
</dbReference>
<dbReference type="InterPro" id="IPR036721">
    <property type="entry name" value="RCK_C_sf"/>
</dbReference>
<evidence type="ECO:0000256" key="5">
    <source>
        <dbReference type="ARBA" id="ARBA00029579"/>
    </source>
</evidence>
<dbReference type="InterPro" id="IPR005821">
    <property type="entry name" value="Ion_trans_dom"/>
</dbReference>
<evidence type="ECO:0000313" key="8">
    <source>
        <dbReference type="EMBL" id="RDH85128.1"/>
    </source>
</evidence>
<keyword evidence="8" id="KW-0406">Ion transport</keyword>
<proteinExistence type="predicted"/>
<evidence type="ECO:0000256" key="6">
    <source>
        <dbReference type="SAM" id="Phobius"/>
    </source>
</evidence>
<comment type="caution">
    <text evidence="8">The sequence shown here is derived from an EMBL/GenBank/DDBJ whole genome shotgun (WGS) entry which is preliminary data.</text>
</comment>
<reference evidence="8 9" key="1">
    <citation type="journal article" date="2018" name="ISME J.">
        <title>Endosymbiont genomes yield clues of tubeworm success.</title>
        <authorList>
            <person name="Li Y."/>
            <person name="Liles M.R."/>
            <person name="Halanych K.M."/>
        </authorList>
    </citation>
    <scope>NUCLEOTIDE SEQUENCE [LARGE SCALE GENOMIC DNA]</scope>
    <source>
        <strain evidence="8">A1462</strain>
    </source>
</reference>
<keyword evidence="8" id="KW-0813">Transport</keyword>
<keyword evidence="8" id="KW-0407">Ion channel</keyword>
<dbReference type="Pfam" id="PF02254">
    <property type="entry name" value="TrkA_N"/>
    <property type="match status" value="1"/>
</dbReference>
<feature type="transmembrane region" description="Helical" evidence="6">
    <location>
        <begin position="181"/>
        <end position="204"/>
    </location>
</feature>